<accession>A0A9P4H635</accession>
<protein>
    <submittedName>
        <fullName evidence="1">Uncharacterized protein</fullName>
    </submittedName>
</protein>
<keyword evidence="2" id="KW-1185">Reference proteome</keyword>
<gene>
    <name evidence="1" type="ORF">EK21DRAFT_90801</name>
</gene>
<organism evidence="1 2">
    <name type="scientific">Setomelanomma holmii</name>
    <dbReference type="NCBI Taxonomy" id="210430"/>
    <lineage>
        <taxon>Eukaryota</taxon>
        <taxon>Fungi</taxon>
        <taxon>Dikarya</taxon>
        <taxon>Ascomycota</taxon>
        <taxon>Pezizomycotina</taxon>
        <taxon>Dothideomycetes</taxon>
        <taxon>Pleosporomycetidae</taxon>
        <taxon>Pleosporales</taxon>
        <taxon>Pleosporineae</taxon>
        <taxon>Phaeosphaeriaceae</taxon>
        <taxon>Setomelanomma</taxon>
    </lineage>
</organism>
<dbReference type="AlphaFoldDB" id="A0A9P4H635"/>
<reference evidence="1" key="1">
    <citation type="journal article" date="2020" name="Stud. Mycol.">
        <title>101 Dothideomycetes genomes: a test case for predicting lifestyles and emergence of pathogens.</title>
        <authorList>
            <person name="Haridas S."/>
            <person name="Albert R."/>
            <person name="Binder M."/>
            <person name="Bloem J."/>
            <person name="Labutti K."/>
            <person name="Salamov A."/>
            <person name="Andreopoulos B."/>
            <person name="Baker S."/>
            <person name="Barry K."/>
            <person name="Bills G."/>
            <person name="Bluhm B."/>
            <person name="Cannon C."/>
            <person name="Castanera R."/>
            <person name="Culley D."/>
            <person name="Daum C."/>
            <person name="Ezra D."/>
            <person name="Gonzalez J."/>
            <person name="Henrissat B."/>
            <person name="Kuo A."/>
            <person name="Liang C."/>
            <person name="Lipzen A."/>
            <person name="Lutzoni F."/>
            <person name="Magnuson J."/>
            <person name="Mondo S."/>
            <person name="Nolan M."/>
            <person name="Ohm R."/>
            <person name="Pangilinan J."/>
            <person name="Park H.-J."/>
            <person name="Ramirez L."/>
            <person name="Alfaro M."/>
            <person name="Sun H."/>
            <person name="Tritt A."/>
            <person name="Yoshinaga Y."/>
            <person name="Zwiers L.-H."/>
            <person name="Turgeon B."/>
            <person name="Goodwin S."/>
            <person name="Spatafora J."/>
            <person name="Crous P."/>
            <person name="Grigoriev I."/>
        </authorList>
    </citation>
    <scope>NUCLEOTIDE SEQUENCE</scope>
    <source>
        <strain evidence="1">CBS 110217</strain>
    </source>
</reference>
<comment type="caution">
    <text evidence="1">The sequence shown here is derived from an EMBL/GenBank/DDBJ whole genome shotgun (WGS) entry which is preliminary data.</text>
</comment>
<dbReference type="Proteomes" id="UP000799777">
    <property type="component" value="Unassembled WGS sequence"/>
</dbReference>
<name>A0A9P4H635_9PLEO</name>
<proteinExistence type="predicted"/>
<sequence>MRRLSTLSFGLVRRVGLAGRRDHTAVGFGVSAESRLPYRLRGSQKRLVVHRTGSSVSSSHDACDAFSEIGGCWKPEVVSYWIPFIVSWPFLFLLLAIELLDNSSEVLLVPLHMNYACNGRYRAREALHYRIPNNADILQHDAARLAPPATLKPGREHSN</sequence>
<evidence type="ECO:0000313" key="2">
    <source>
        <dbReference type="Proteomes" id="UP000799777"/>
    </source>
</evidence>
<evidence type="ECO:0000313" key="1">
    <source>
        <dbReference type="EMBL" id="KAF2028242.1"/>
    </source>
</evidence>
<dbReference type="EMBL" id="ML978215">
    <property type="protein sequence ID" value="KAF2028242.1"/>
    <property type="molecule type" value="Genomic_DNA"/>
</dbReference>